<dbReference type="GO" id="GO:0005886">
    <property type="term" value="C:plasma membrane"/>
    <property type="evidence" value="ECO:0007669"/>
    <property type="project" value="UniProtKB-SubCell"/>
</dbReference>
<dbReference type="InterPro" id="IPR027417">
    <property type="entry name" value="P-loop_NTPase"/>
</dbReference>
<feature type="domain" description="ABC transporter" evidence="7">
    <location>
        <begin position="4"/>
        <end position="249"/>
    </location>
</feature>
<gene>
    <name evidence="8" type="ORF">GGR34_000084</name>
</gene>
<dbReference type="PANTHER" id="PTHR43776:SF7">
    <property type="entry name" value="D,D-DIPEPTIDE TRANSPORT ATP-BINDING PROTEIN DDPF-RELATED"/>
    <property type="match status" value="1"/>
</dbReference>
<evidence type="ECO:0000313" key="8">
    <source>
        <dbReference type="EMBL" id="MBB4038455.1"/>
    </source>
</evidence>
<feature type="compositionally biased region" description="Basic and acidic residues" evidence="6">
    <location>
        <begin position="535"/>
        <end position="546"/>
    </location>
</feature>
<dbReference type="InterPro" id="IPR050319">
    <property type="entry name" value="ABC_transp_ATP-bind"/>
</dbReference>
<evidence type="ECO:0000259" key="7">
    <source>
        <dbReference type="PROSITE" id="PS50893"/>
    </source>
</evidence>
<dbReference type="SUPFAM" id="SSF52540">
    <property type="entry name" value="P-loop containing nucleoside triphosphate hydrolases"/>
    <property type="match status" value="2"/>
</dbReference>
<dbReference type="AlphaFoldDB" id="A0A7W6ICH5"/>
<comment type="subcellular location">
    <subcellularLocation>
        <location evidence="1">Cell inner membrane</location>
        <topology evidence="1">Peripheral membrane protein</topology>
    </subcellularLocation>
</comment>
<dbReference type="InterPro" id="IPR017871">
    <property type="entry name" value="ABC_transporter-like_CS"/>
</dbReference>
<dbReference type="CDD" id="cd03257">
    <property type="entry name" value="ABC_NikE_OppD_transporters"/>
    <property type="match status" value="2"/>
</dbReference>
<name>A0A7W6ICH5_9HYPH</name>
<dbReference type="GO" id="GO:0005524">
    <property type="term" value="F:ATP binding"/>
    <property type="evidence" value="ECO:0007669"/>
    <property type="project" value="UniProtKB-KW"/>
</dbReference>
<dbReference type="NCBIfam" id="NF008453">
    <property type="entry name" value="PRK11308.1"/>
    <property type="match status" value="2"/>
</dbReference>
<dbReference type="GO" id="GO:0015833">
    <property type="term" value="P:peptide transport"/>
    <property type="evidence" value="ECO:0007669"/>
    <property type="project" value="InterPro"/>
</dbReference>
<dbReference type="GO" id="GO:0016887">
    <property type="term" value="F:ATP hydrolysis activity"/>
    <property type="evidence" value="ECO:0007669"/>
    <property type="project" value="InterPro"/>
</dbReference>
<dbReference type="RefSeq" id="WP_084020637.1">
    <property type="nucleotide sequence ID" value="NZ_JACIDC010000001.1"/>
</dbReference>
<feature type="region of interest" description="Disordered" evidence="6">
    <location>
        <begin position="258"/>
        <end position="278"/>
    </location>
</feature>
<dbReference type="PROSITE" id="PS50893">
    <property type="entry name" value="ABC_TRANSPORTER_2"/>
    <property type="match status" value="2"/>
</dbReference>
<evidence type="ECO:0000256" key="2">
    <source>
        <dbReference type="ARBA" id="ARBA00005417"/>
    </source>
</evidence>
<comment type="similarity">
    <text evidence="2">Belongs to the ABC transporter superfamily.</text>
</comment>
<proteinExistence type="inferred from homology"/>
<dbReference type="NCBIfam" id="NF007739">
    <property type="entry name" value="PRK10419.1"/>
    <property type="match status" value="2"/>
</dbReference>
<dbReference type="PANTHER" id="PTHR43776">
    <property type="entry name" value="TRANSPORT ATP-BINDING PROTEIN"/>
    <property type="match status" value="1"/>
</dbReference>
<feature type="domain" description="ABC transporter" evidence="7">
    <location>
        <begin position="284"/>
        <end position="522"/>
    </location>
</feature>
<organism evidence="8 9">
    <name type="scientific">Microvirga flocculans</name>
    <dbReference type="NCBI Taxonomy" id="217168"/>
    <lineage>
        <taxon>Bacteria</taxon>
        <taxon>Pseudomonadati</taxon>
        <taxon>Pseudomonadota</taxon>
        <taxon>Alphaproteobacteria</taxon>
        <taxon>Hyphomicrobiales</taxon>
        <taxon>Methylobacteriaceae</taxon>
        <taxon>Microvirga</taxon>
    </lineage>
</organism>
<evidence type="ECO:0000313" key="9">
    <source>
        <dbReference type="Proteomes" id="UP000519439"/>
    </source>
</evidence>
<keyword evidence="9" id="KW-1185">Reference proteome</keyword>
<dbReference type="GO" id="GO:0055085">
    <property type="term" value="P:transmembrane transport"/>
    <property type="evidence" value="ECO:0007669"/>
    <property type="project" value="UniProtKB-ARBA"/>
</dbReference>
<evidence type="ECO:0000256" key="5">
    <source>
        <dbReference type="ARBA" id="ARBA00022840"/>
    </source>
</evidence>
<dbReference type="SMART" id="SM00382">
    <property type="entry name" value="AAA"/>
    <property type="match status" value="2"/>
</dbReference>
<reference evidence="8 9" key="1">
    <citation type="submission" date="2020-08" db="EMBL/GenBank/DDBJ databases">
        <title>Genomic Encyclopedia of Type Strains, Phase IV (KMG-IV): sequencing the most valuable type-strain genomes for metagenomic binning, comparative biology and taxonomic classification.</title>
        <authorList>
            <person name="Goeker M."/>
        </authorList>
    </citation>
    <scope>NUCLEOTIDE SEQUENCE [LARGE SCALE GENOMIC DNA]</scope>
    <source>
        <strain evidence="8 9">DSM 15743</strain>
    </source>
</reference>
<dbReference type="EMBL" id="JACIDC010000001">
    <property type="protein sequence ID" value="MBB4038455.1"/>
    <property type="molecule type" value="Genomic_DNA"/>
</dbReference>
<sequence>MHLLTVEDLSVSFPGSVAVRGLSFSVDAGQCVAIVGESGSGKSVTARTLVGLAGDNATVTARNLRLGDKDLRQLSPSQWRSVRGRHIGFVLQDALVSLDPLKTIGSEIAEALTQHVDLSRKEARQKVLDLLASVGIPDPQERVGQYAHQLSGGLRQRALIASAIAADPALLIADEPTTALDVIVQAQVLSLLRDMKAKGTGLILISHDLAVVASLADHIIVLKDGAVVEAGSPDRIFSDPQAPYTRALLAAIPSATTKGRKLTADTPPSTSSDAPGRREDGIALEARALIKRLGSRLAVDHVTLTLRTGETLGLVGASGSGKTTLARLLLGLQQPDRGEVTLRGQSWSGLSERQRRPLRPRIQLVSQDPLGSFDPRYRVMDIIAEALEIAGAPKSDWRARAAELILSVGLSEAHLYRRPRQLSGGQRQRVAIARALAMEPEILICDEPVSALDVSTQAQVLDLLDDLKKQFGLTVLFISHDLGVVHHVSDRVMVMHAGKIVEEGPVDEIFLNPRAAYTRELLAALPRLPTHRPFATHESRNDRTGRDTLSVSA</sequence>
<evidence type="ECO:0000256" key="4">
    <source>
        <dbReference type="ARBA" id="ARBA00022741"/>
    </source>
</evidence>
<dbReference type="InterPro" id="IPR003439">
    <property type="entry name" value="ABC_transporter-like_ATP-bd"/>
</dbReference>
<dbReference type="Gene3D" id="3.40.50.300">
    <property type="entry name" value="P-loop containing nucleotide triphosphate hydrolases"/>
    <property type="match status" value="2"/>
</dbReference>
<dbReference type="InterPro" id="IPR003593">
    <property type="entry name" value="AAA+_ATPase"/>
</dbReference>
<keyword evidence="4" id="KW-0547">Nucleotide-binding</keyword>
<dbReference type="Proteomes" id="UP000519439">
    <property type="component" value="Unassembled WGS sequence"/>
</dbReference>
<feature type="region of interest" description="Disordered" evidence="6">
    <location>
        <begin position="532"/>
        <end position="553"/>
    </location>
</feature>
<evidence type="ECO:0000256" key="1">
    <source>
        <dbReference type="ARBA" id="ARBA00004417"/>
    </source>
</evidence>
<protein>
    <submittedName>
        <fullName evidence="8">Peptide/nickel transport system ATP-binding protein</fullName>
    </submittedName>
</protein>
<dbReference type="PROSITE" id="PS00211">
    <property type="entry name" value="ABC_TRANSPORTER_1"/>
    <property type="match status" value="1"/>
</dbReference>
<dbReference type="InterPro" id="IPR013563">
    <property type="entry name" value="Oligopep_ABC_C"/>
</dbReference>
<keyword evidence="3" id="KW-0813">Transport</keyword>
<keyword evidence="5 8" id="KW-0067">ATP-binding</keyword>
<dbReference type="Pfam" id="PF00005">
    <property type="entry name" value="ABC_tran"/>
    <property type="match status" value="2"/>
</dbReference>
<comment type="caution">
    <text evidence="8">The sequence shown here is derived from an EMBL/GenBank/DDBJ whole genome shotgun (WGS) entry which is preliminary data.</text>
</comment>
<evidence type="ECO:0000256" key="6">
    <source>
        <dbReference type="SAM" id="MobiDB-lite"/>
    </source>
</evidence>
<evidence type="ECO:0000256" key="3">
    <source>
        <dbReference type="ARBA" id="ARBA00022448"/>
    </source>
</evidence>
<accession>A0A7W6ICH5</accession>
<dbReference type="Pfam" id="PF08352">
    <property type="entry name" value="oligo_HPY"/>
    <property type="match status" value="2"/>
</dbReference>